<feature type="compositionally biased region" description="Acidic residues" evidence="7">
    <location>
        <begin position="643"/>
        <end position="672"/>
    </location>
</feature>
<keyword evidence="10" id="KW-1185">Reference proteome</keyword>
<dbReference type="CDD" id="cd03112">
    <property type="entry name" value="CobW-like"/>
    <property type="match status" value="1"/>
</dbReference>
<dbReference type="Gene3D" id="3.40.50.300">
    <property type="entry name" value="P-loop containing nucleotide triphosphate hydrolases"/>
    <property type="match status" value="1"/>
</dbReference>
<feature type="site" description="Important for induction of apoptosis" evidence="5">
    <location>
        <position position="234"/>
    </location>
</feature>
<feature type="region of interest" description="Disordered" evidence="7">
    <location>
        <begin position="24"/>
        <end position="61"/>
    </location>
</feature>
<dbReference type="PANTHER" id="PTHR43603">
    <property type="entry name" value="COBW DOMAIN-CONTAINING PROTEIN DDB_G0274527"/>
    <property type="match status" value="1"/>
</dbReference>
<dbReference type="AlphaFoldDB" id="W3VQM0"/>
<dbReference type="InterPro" id="IPR051927">
    <property type="entry name" value="Zn_Chap_cDPG_Synth"/>
</dbReference>
<evidence type="ECO:0000313" key="9">
    <source>
        <dbReference type="EMBL" id="ETS63740.1"/>
    </source>
</evidence>
<dbReference type="GO" id="GO:0000166">
    <property type="term" value="F:nucleotide binding"/>
    <property type="evidence" value="ECO:0007669"/>
    <property type="project" value="UniProtKB-KW"/>
</dbReference>
<dbReference type="SUPFAM" id="SSF54197">
    <property type="entry name" value="HIT-like"/>
    <property type="match status" value="1"/>
</dbReference>
<feature type="binding site" evidence="4">
    <location>
        <position position="203"/>
    </location>
    <ligand>
        <name>substrate</name>
    </ligand>
</feature>
<dbReference type="InterPro" id="IPR027417">
    <property type="entry name" value="P-loop_NTPase"/>
</dbReference>
<feature type="region of interest" description="Disordered" evidence="7">
    <location>
        <begin position="643"/>
        <end position="674"/>
    </location>
</feature>
<dbReference type="Pfam" id="PF07683">
    <property type="entry name" value="CobW_C"/>
    <property type="match status" value="1"/>
</dbReference>
<feature type="short sequence motif" description="Histidine triad motif" evidence="6">
    <location>
        <begin position="214"/>
        <end position="218"/>
    </location>
</feature>
<dbReference type="PROSITE" id="PS51084">
    <property type="entry name" value="HIT_2"/>
    <property type="match status" value="1"/>
</dbReference>
<dbReference type="InterPro" id="IPR011146">
    <property type="entry name" value="HIT-like"/>
</dbReference>
<feature type="binding site" evidence="4">
    <location>
        <position position="147"/>
    </location>
    <ligand>
        <name>substrate</name>
    </ligand>
</feature>
<evidence type="ECO:0000313" key="10">
    <source>
        <dbReference type="Proteomes" id="UP000019462"/>
    </source>
</evidence>
<dbReference type="InterPro" id="IPR003495">
    <property type="entry name" value="CobW/HypB/UreG_nucleotide-bd"/>
</dbReference>
<dbReference type="PROSITE" id="PS00892">
    <property type="entry name" value="HIT_1"/>
    <property type="match status" value="1"/>
</dbReference>
<dbReference type="Pfam" id="PF02492">
    <property type="entry name" value="cobW"/>
    <property type="match status" value="2"/>
</dbReference>
<dbReference type="GO" id="GO:0016787">
    <property type="term" value="F:hydrolase activity"/>
    <property type="evidence" value="ECO:0007669"/>
    <property type="project" value="UniProtKB-KW"/>
</dbReference>
<sequence length="838" mass="93838">MAAKAARPPRSSWPTLLVKPRLSIAAGRPVPLATPQDRSGDGHARRPTSQPSKAFVPPSHHVSRLQRIHRDLLRLDHPRTQLLTGLHTRMAPTAVSPRAPPAQIAKKIERSSKAAGSKAEQVKFATFDVTDQVFYRSADKSCYAIVNLKPIVPGHILVVPTEPYHRLSQVPPQVIASLFQSVQEISRGLEKVFEADAVTVSVQDGEAAGQTVPHLHVHVLPRKQGDITPNDLVYEHLEQWGFDTAKLLKQSDNAESKFKVDADEDRKPRSKEAMRQEATFLGSIFTADGKFDASRVDGVRSTAAKRAATTAAPVQQKRQRMDRLPVTLLSGFLGAGKTTLLEHILTSRDHGLRVAVVVNDMGALNIDASLLSNHRVTQAEEKVVQMQNGCICCTLRGDLLEEVAALAANREIDYLVIESTGISEPMQVAETFSEEFADMYVQMADDLEAEMRTSPQASTENQKVAEILKQGGLPAVARLDTCVTVVDAVNLFNDFNTTEFLVDRHKDDHEVPEEDDRNISDLQTDQLEFADVILINKCDLVREEEVERIRAFVRLLNPEAKIIATTKSRVDLEQILNTGLFSYEKAALGAGWLKSLNEEIKPETDEYGIGSFVYRARRPFHTARLWQTIREVFVVIQTEYIDDGEDNDDEDDAQSDSESEAQSEGDDDEEEAQPQLNPQARLQAKNASETFAPLLRSKGFVWLATRPIMFGEWSQAGIMLTLQGGARWRCELGEEMWPQEPEIVEAIKRDFQEPWGDRRQEIVMIGKDMRHGAEQMLRTALDACLLTDDEMQQWSAVMNDPKLASINEKQEALQQLFEDGFEDWMDHEDPDAHEGHHH</sequence>
<keyword evidence="2" id="KW-0378">Hydrolase</keyword>
<evidence type="ECO:0000256" key="1">
    <source>
        <dbReference type="ARBA" id="ARBA00022741"/>
    </source>
</evidence>
<dbReference type="HOGENOM" id="CLU_017452_2_1_1"/>
<feature type="binding site" evidence="4">
    <location>
        <begin position="209"/>
        <end position="212"/>
    </location>
    <ligand>
        <name>substrate</name>
    </ligand>
</feature>
<comment type="caution">
    <text evidence="9">The sequence shown here is derived from an EMBL/GenBank/DDBJ whole genome shotgun (WGS) entry which is preliminary data.</text>
</comment>
<dbReference type="InterPro" id="IPR011629">
    <property type="entry name" value="CobW-like_C"/>
</dbReference>
<evidence type="ECO:0000259" key="8">
    <source>
        <dbReference type="PROSITE" id="PS51084"/>
    </source>
</evidence>
<dbReference type="InterPro" id="IPR039383">
    <property type="entry name" value="FHIT"/>
</dbReference>
<dbReference type="Pfam" id="PF01230">
    <property type="entry name" value="HIT"/>
    <property type="match status" value="1"/>
</dbReference>
<evidence type="ECO:0000256" key="2">
    <source>
        <dbReference type="ARBA" id="ARBA00022801"/>
    </source>
</evidence>
<keyword evidence="1" id="KW-0547">Nucleotide-binding</keyword>
<accession>W3VQM0</accession>
<dbReference type="EMBL" id="AWNI01000008">
    <property type="protein sequence ID" value="ETS63740.1"/>
    <property type="molecule type" value="Genomic_DNA"/>
</dbReference>
<dbReference type="InterPro" id="IPR036265">
    <property type="entry name" value="HIT-like_sf"/>
</dbReference>
<evidence type="ECO:0000256" key="4">
    <source>
        <dbReference type="PIRSR" id="PIRSR639383-2"/>
    </source>
</evidence>
<reference evidence="9 10" key="1">
    <citation type="journal article" date="2014" name="Genome Announc.">
        <title>Genome sequence of the basidiomycetous fungus Pseudozyma aphidis DSM70725, an efficient producer of biosurfactant mannosylerythritol lipids.</title>
        <authorList>
            <person name="Lorenz S."/>
            <person name="Guenther M."/>
            <person name="Grumaz C."/>
            <person name="Rupp S."/>
            <person name="Zibek S."/>
            <person name="Sohn K."/>
        </authorList>
    </citation>
    <scope>NUCLEOTIDE SEQUENCE [LARGE SCALE GENOMIC DNA]</scope>
    <source>
        <strain evidence="10">ATCC 32657 / CBS 517.83 / DSM 70725 / JCM 10318 / NBRC 10182 / NRRL Y-7954 / St-0401</strain>
    </source>
</reference>
<feature type="active site" description="Tele-AMP-histidine intermediate" evidence="3">
    <location>
        <position position="216"/>
    </location>
</feature>
<feature type="domain" description="HIT" evidence="8">
    <location>
        <begin position="120"/>
        <end position="229"/>
    </location>
</feature>
<gene>
    <name evidence="9" type="ORF">PaG_02054</name>
</gene>
<dbReference type="SUPFAM" id="SSF90002">
    <property type="entry name" value="Hypothetical protein YjiA, C-terminal domain"/>
    <property type="match status" value="1"/>
</dbReference>
<dbReference type="InterPro" id="IPR019808">
    <property type="entry name" value="Histidine_triad_CS"/>
</dbReference>
<evidence type="ECO:0000256" key="7">
    <source>
        <dbReference type="SAM" id="MobiDB-lite"/>
    </source>
</evidence>
<organism evidence="9 10">
    <name type="scientific">Moesziomyces aphidis</name>
    <name type="common">Pseudozyma aphidis</name>
    <dbReference type="NCBI Taxonomy" id="84754"/>
    <lineage>
        <taxon>Eukaryota</taxon>
        <taxon>Fungi</taxon>
        <taxon>Dikarya</taxon>
        <taxon>Basidiomycota</taxon>
        <taxon>Ustilaginomycotina</taxon>
        <taxon>Ustilaginomycetes</taxon>
        <taxon>Ustilaginales</taxon>
        <taxon>Ustilaginaceae</taxon>
        <taxon>Moesziomyces</taxon>
    </lineage>
</organism>
<name>W3VQM0_MOEAP</name>
<dbReference type="FunFam" id="3.30.428.10:FF:000011">
    <property type="entry name" value="Fragile histidine triad"/>
    <property type="match status" value="1"/>
</dbReference>
<dbReference type="PANTHER" id="PTHR43603:SF1">
    <property type="entry name" value="ZINC-REGULATED GTPASE METALLOPROTEIN ACTIVATOR 1"/>
    <property type="match status" value="1"/>
</dbReference>
<dbReference type="SMART" id="SM00833">
    <property type="entry name" value="CobW_C"/>
    <property type="match status" value="1"/>
</dbReference>
<dbReference type="SUPFAM" id="SSF52540">
    <property type="entry name" value="P-loop containing nucleoside triphosphate hydrolases"/>
    <property type="match status" value="1"/>
</dbReference>
<dbReference type="OrthoDB" id="272672at2759"/>
<dbReference type="Gene3D" id="3.30.428.10">
    <property type="entry name" value="HIT-like"/>
    <property type="match status" value="1"/>
</dbReference>
<feature type="binding site" evidence="4">
    <location>
        <position position="218"/>
    </location>
    <ligand>
        <name>substrate</name>
    </ligand>
</feature>
<proteinExistence type="predicted"/>
<evidence type="ECO:0000256" key="6">
    <source>
        <dbReference type="PROSITE-ProRule" id="PRU00464"/>
    </source>
</evidence>
<dbReference type="CDD" id="cd01275">
    <property type="entry name" value="FHIT"/>
    <property type="match status" value="1"/>
</dbReference>
<evidence type="ECO:0000256" key="3">
    <source>
        <dbReference type="PIRSR" id="PIRSR639383-1"/>
    </source>
</evidence>
<dbReference type="Proteomes" id="UP000019462">
    <property type="component" value="Unassembled WGS sequence"/>
</dbReference>
<protein>
    <recommendedName>
        <fullName evidence="8">HIT domain-containing protein</fullName>
    </recommendedName>
</protein>
<evidence type="ECO:0000256" key="5">
    <source>
        <dbReference type="PIRSR" id="PIRSR639383-3"/>
    </source>
</evidence>